<dbReference type="AlphaFoldDB" id="A0A0F8ZJG8"/>
<name>A0A0F8ZJG8_9ZZZZ</name>
<protein>
    <submittedName>
        <fullName evidence="1">Uncharacterized protein</fullName>
    </submittedName>
</protein>
<evidence type="ECO:0000313" key="1">
    <source>
        <dbReference type="EMBL" id="KKK60101.1"/>
    </source>
</evidence>
<gene>
    <name evidence="1" type="ORF">LCGC14_3027700</name>
</gene>
<reference evidence="1" key="1">
    <citation type="journal article" date="2015" name="Nature">
        <title>Complex archaea that bridge the gap between prokaryotes and eukaryotes.</title>
        <authorList>
            <person name="Spang A."/>
            <person name="Saw J.H."/>
            <person name="Jorgensen S.L."/>
            <person name="Zaremba-Niedzwiedzka K."/>
            <person name="Martijn J."/>
            <person name="Lind A.E."/>
            <person name="van Eijk R."/>
            <person name="Schleper C."/>
            <person name="Guy L."/>
            <person name="Ettema T.J."/>
        </authorList>
    </citation>
    <scope>NUCLEOTIDE SEQUENCE</scope>
</reference>
<accession>A0A0F8ZJG8</accession>
<dbReference type="EMBL" id="LAZR01063139">
    <property type="protein sequence ID" value="KKK60101.1"/>
    <property type="molecule type" value="Genomic_DNA"/>
</dbReference>
<organism evidence="1">
    <name type="scientific">marine sediment metagenome</name>
    <dbReference type="NCBI Taxonomy" id="412755"/>
    <lineage>
        <taxon>unclassified sequences</taxon>
        <taxon>metagenomes</taxon>
        <taxon>ecological metagenomes</taxon>
    </lineage>
</organism>
<comment type="caution">
    <text evidence="1">The sequence shown here is derived from an EMBL/GenBank/DDBJ whole genome shotgun (WGS) entry which is preliminary data.</text>
</comment>
<sequence>MSKKVMTSKEAWDWVHTGLRLICDSQDQINNVLELTIRDIQEETTEDMREYDRRFGIVEVKGGGI</sequence>
<proteinExistence type="predicted"/>